<reference evidence="2 3" key="1">
    <citation type="submission" date="2019-08" db="EMBL/GenBank/DDBJ databases">
        <authorList>
            <person name="Hu J."/>
        </authorList>
    </citation>
    <scope>NUCLEOTIDE SEQUENCE [LARGE SCALE GENOMIC DNA]</scope>
    <source>
        <strain evidence="2 3">NEAU-184</strain>
    </source>
</reference>
<keyword evidence="3" id="KW-1185">Reference proteome</keyword>
<organism evidence="2 3">
    <name type="scientific">Agromyces mariniharenae</name>
    <dbReference type="NCBI Taxonomy" id="2604423"/>
    <lineage>
        <taxon>Bacteria</taxon>
        <taxon>Bacillati</taxon>
        <taxon>Actinomycetota</taxon>
        <taxon>Actinomycetes</taxon>
        <taxon>Micrococcales</taxon>
        <taxon>Microbacteriaceae</taxon>
        <taxon>Agromyces</taxon>
    </lineage>
</organism>
<sequence length="85" mass="9873">MFLFIGVFPRERELAVARFRCDRCHEDAEQHVIESGSRLWLFFLPLFTFSRQYVVVCEHCGAVTEVTREFAKRAADLAAHGGRLR</sequence>
<comment type="caution">
    <text evidence="2">The sequence shown here is derived from an EMBL/GenBank/DDBJ whole genome shotgun (WGS) entry which is preliminary data.</text>
</comment>
<dbReference type="InterPro" id="IPR031493">
    <property type="entry name" value="Zinc_ribbon_15"/>
</dbReference>
<dbReference type="Pfam" id="PF17032">
    <property type="entry name" value="Zn_ribbon_15"/>
    <property type="match status" value="1"/>
</dbReference>
<accession>A0A5S4V138</accession>
<protein>
    <submittedName>
        <fullName evidence="2">Zinc-ribbon domain-containing protein</fullName>
    </submittedName>
</protein>
<dbReference type="EMBL" id="VSSB01000001">
    <property type="protein sequence ID" value="TYL52894.1"/>
    <property type="molecule type" value="Genomic_DNA"/>
</dbReference>
<name>A0A5S4V138_9MICO</name>
<evidence type="ECO:0000313" key="2">
    <source>
        <dbReference type="EMBL" id="TYL52894.1"/>
    </source>
</evidence>
<feature type="domain" description="Zinc-ribbon 15" evidence="1">
    <location>
        <begin position="20"/>
        <end position="65"/>
    </location>
</feature>
<evidence type="ECO:0000313" key="3">
    <source>
        <dbReference type="Proteomes" id="UP000325243"/>
    </source>
</evidence>
<dbReference type="RefSeq" id="WP_148732357.1">
    <property type="nucleotide sequence ID" value="NZ_VSSB01000001.1"/>
</dbReference>
<dbReference type="Proteomes" id="UP000325243">
    <property type="component" value="Unassembled WGS sequence"/>
</dbReference>
<evidence type="ECO:0000259" key="1">
    <source>
        <dbReference type="Pfam" id="PF17032"/>
    </source>
</evidence>
<proteinExistence type="predicted"/>
<gene>
    <name evidence="2" type="ORF">FYC51_03950</name>
</gene>
<dbReference type="AlphaFoldDB" id="A0A5S4V138"/>